<organism evidence="2 3">
    <name type="scientific">Arenibacter palladensis</name>
    <dbReference type="NCBI Taxonomy" id="237373"/>
    <lineage>
        <taxon>Bacteria</taxon>
        <taxon>Pseudomonadati</taxon>
        <taxon>Bacteroidota</taxon>
        <taxon>Flavobacteriia</taxon>
        <taxon>Flavobacteriales</taxon>
        <taxon>Flavobacteriaceae</taxon>
        <taxon>Arenibacter</taxon>
    </lineage>
</organism>
<dbReference type="PANTHER" id="PTHR33164:SF43">
    <property type="entry name" value="HTH-TYPE TRANSCRIPTIONAL REPRESSOR YETL"/>
    <property type="match status" value="1"/>
</dbReference>
<dbReference type="PANTHER" id="PTHR33164">
    <property type="entry name" value="TRANSCRIPTIONAL REGULATOR, MARR FAMILY"/>
    <property type="match status" value="1"/>
</dbReference>
<feature type="domain" description="HTH marR-type" evidence="1">
    <location>
        <begin position="20"/>
        <end position="156"/>
    </location>
</feature>
<dbReference type="InterPro" id="IPR000835">
    <property type="entry name" value="HTH_MarR-typ"/>
</dbReference>
<dbReference type="AlphaFoldDB" id="A0A1M5A1T0"/>
<dbReference type="GO" id="GO:0003677">
    <property type="term" value="F:DNA binding"/>
    <property type="evidence" value="ECO:0007669"/>
    <property type="project" value="UniProtKB-KW"/>
</dbReference>
<dbReference type="SMART" id="SM00347">
    <property type="entry name" value="HTH_MARR"/>
    <property type="match status" value="1"/>
</dbReference>
<protein>
    <submittedName>
        <fullName evidence="2">DNA-binding transcriptional regulator, MarR family</fullName>
    </submittedName>
</protein>
<dbReference type="InterPro" id="IPR036388">
    <property type="entry name" value="WH-like_DNA-bd_sf"/>
</dbReference>
<evidence type="ECO:0000259" key="1">
    <source>
        <dbReference type="PROSITE" id="PS50995"/>
    </source>
</evidence>
<dbReference type="Proteomes" id="UP000184406">
    <property type="component" value="Unassembled WGS sequence"/>
</dbReference>
<dbReference type="InterPro" id="IPR011991">
    <property type="entry name" value="ArsR-like_HTH"/>
</dbReference>
<dbReference type="CDD" id="cd00090">
    <property type="entry name" value="HTH_ARSR"/>
    <property type="match status" value="1"/>
</dbReference>
<dbReference type="Pfam" id="PF12802">
    <property type="entry name" value="MarR_2"/>
    <property type="match status" value="1"/>
</dbReference>
<reference evidence="3" key="1">
    <citation type="submission" date="2016-11" db="EMBL/GenBank/DDBJ databases">
        <authorList>
            <person name="Varghese N."/>
            <person name="Submissions S."/>
        </authorList>
    </citation>
    <scope>NUCLEOTIDE SEQUENCE [LARGE SCALE GENOMIC DNA]</scope>
    <source>
        <strain evidence="3">DSM 17539</strain>
    </source>
</reference>
<evidence type="ECO:0000313" key="2">
    <source>
        <dbReference type="EMBL" id="SHF24289.1"/>
    </source>
</evidence>
<dbReference type="InterPro" id="IPR039422">
    <property type="entry name" value="MarR/SlyA-like"/>
</dbReference>
<dbReference type="EMBL" id="FQUX01000003">
    <property type="protein sequence ID" value="SHF24289.1"/>
    <property type="molecule type" value="Genomic_DNA"/>
</dbReference>
<dbReference type="GO" id="GO:0003700">
    <property type="term" value="F:DNA-binding transcription factor activity"/>
    <property type="evidence" value="ECO:0007669"/>
    <property type="project" value="InterPro"/>
</dbReference>
<keyword evidence="2" id="KW-0238">DNA-binding</keyword>
<keyword evidence="3" id="KW-1185">Reference proteome</keyword>
<proteinExistence type="predicted"/>
<evidence type="ECO:0000313" key="3">
    <source>
        <dbReference type="Proteomes" id="UP000184406"/>
    </source>
</evidence>
<dbReference type="PROSITE" id="PS50995">
    <property type="entry name" value="HTH_MARR_2"/>
    <property type="match status" value="1"/>
</dbReference>
<accession>A0A1M5A1T0</accession>
<name>A0A1M5A1T0_9FLAO</name>
<dbReference type="SUPFAM" id="SSF46785">
    <property type="entry name" value="Winged helix' DNA-binding domain"/>
    <property type="match status" value="1"/>
</dbReference>
<dbReference type="InterPro" id="IPR036390">
    <property type="entry name" value="WH_DNA-bd_sf"/>
</dbReference>
<gene>
    <name evidence="2" type="ORF">SAMN03080594_10355</name>
</gene>
<dbReference type="Gene3D" id="1.10.10.10">
    <property type="entry name" value="Winged helix-like DNA-binding domain superfamily/Winged helix DNA-binding domain"/>
    <property type="match status" value="1"/>
</dbReference>
<sequence length="174" mass="20530">MRNQLLNKDIMNDFLTEMEYVGLTSRLKRLSDSLLYSTKELYKSEGLDIEPNWNLIFILLQENEAMTITEISETLQFSHPAVVKIINKMKKNGHVETRTDTEDKRKQILTLTEKAHKQLPLFEKYWTAGRQTVMDLLEDSPNFLEEFLKIEEKVNQSDYKERTLKNLNNDELSN</sequence>
<dbReference type="GO" id="GO:0006950">
    <property type="term" value="P:response to stress"/>
    <property type="evidence" value="ECO:0007669"/>
    <property type="project" value="TreeGrafter"/>
</dbReference>